<name>A0ABQ5QV46_9ACTN</name>
<evidence type="ECO:0000313" key="3">
    <source>
        <dbReference type="EMBL" id="GLH98135.1"/>
    </source>
</evidence>
<evidence type="ECO:0008006" key="5">
    <source>
        <dbReference type="Google" id="ProtNLM"/>
    </source>
</evidence>
<comment type="caution">
    <text evidence="3">The sequence shown here is derived from an EMBL/GenBank/DDBJ whole genome shotgun (WGS) entry which is preliminary data.</text>
</comment>
<keyword evidence="2" id="KW-0472">Membrane</keyword>
<feature type="transmembrane region" description="Helical" evidence="2">
    <location>
        <begin position="12"/>
        <end position="31"/>
    </location>
</feature>
<reference evidence="3" key="1">
    <citation type="submission" date="2022-12" db="EMBL/GenBank/DDBJ databases">
        <title>New Phytohabitans aurantiacus sp. RD004123 nov., an actinomycete isolated from soil.</title>
        <authorList>
            <person name="Triningsih D.W."/>
            <person name="Harunari E."/>
            <person name="Igarashi Y."/>
        </authorList>
    </citation>
    <scope>NUCLEOTIDE SEQUENCE</scope>
    <source>
        <strain evidence="3">RD004123</strain>
    </source>
</reference>
<protein>
    <recommendedName>
        <fullName evidence="5">Secreted protein</fullName>
    </recommendedName>
</protein>
<dbReference type="RefSeq" id="WP_281896727.1">
    <property type="nucleotide sequence ID" value="NZ_BSDI01000014.1"/>
</dbReference>
<keyword evidence="2" id="KW-0812">Transmembrane</keyword>
<dbReference type="EMBL" id="BSDI01000014">
    <property type="protein sequence ID" value="GLH98135.1"/>
    <property type="molecule type" value="Genomic_DNA"/>
</dbReference>
<proteinExistence type="predicted"/>
<gene>
    <name evidence="3" type="ORF">Pa4123_34100</name>
</gene>
<feature type="region of interest" description="Disordered" evidence="1">
    <location>
        <begin position="39"/>
        <end position="61"/>
    </location>
</feature>
<accession>A0ABQ5QV46</accession>
<organism evidence="3 4">
    <name type="scientific">Phytohabitans aurantiacus</name>
    <dbReference type="NCBI Taxonomy" id="3016789"/>
    <lineage>
        <taxon>Bacteria</taxon>
        <taxon>Bacillati</taxon>
        <taxon>Actinomycetota</taxon>
        <taxon>Actinomycetes</taxon>
        <taxon>Micromonosporales</taxon>
        <taxon>Micromonosporaceae</taxon>
    </lineage>
</organism>
<dbReference type="Proteomes" id="UP001144280">
    <property type="component" value="Unassembled WGS sequence"/>
</dbReference>
<evidence type="ECO:0000313" key="4">
    <source>
        <dbReference type="Proteomes" id="UP001144280"/>
    </source>
</evidence>
<keyword evidence="4" id="KW-1185">Reference proteome</keyword>
<sequence length="299" mass="31612">MTAIDAQYGRRTVRWLALGMVGLFAAAVVYINPLAPEPTAPGQRAAAPATHSPGGHGGDGLTDKHDGYALLPVTLPDRRGKALPVAFRVLGPDGLATTEYEPVLSEPLHLYVVREDLSFYQHLHPALAGDTWTAAVDVPDGGVYRLYAEFVPRARAGSGHSTVLGAPFVVAGDTSYAPIPPPAPRVKVAGYTVEREEGAADGVAGRPRVVRFRVLDAGGAPVTALEPYLGAYAHASVFESTTQSLAHLHPTMPASERAAPGDGVLTFHTQFPQRGRYRLFLQFKAAGTVHLAPFTVVAA</sequence>
<evidence type="ECO:0000256" key="2">
    <source>
        <dbReference type="SAM" id="Phobius"/>
    </source>
</evidence>
<keyword evidence="2" id="KW-1133">Transmembrane helix</keyword>
<evidence type="ECO:0000256" key="1">
    <source>
        <dbReference type="SAM" id="MobiDB-lite"/>
    </source>
</evidence>